<sequence>MFNFNCIILPQIDVPQKYQKTQDQLLQASEQNLVHVVSTLNDAIRRMAFSSVQFIRSSSGTMDKALDMSMINSLVEYFGLLHKTFTYEKKKFIEFAKVINYNFENQRDTDENDANSMRNISNQLTEIQFKLMKEDFHSLAKSKHSIFLDMARETVTMLEKVPDFKKSPVYNYFILSKASFLGFSGTERAHDRKKFIGMAKRIFKQRNPDRSKVNV</sequence>
<dbReference type="Proteomes" id="UP000095286">
    <property type="component" value="Unplaced"/>
</dbReference>
<accession>A0AC35U9W9</accession>
<protein>
    <submittedName>
        <fullName evidence="2">Ras-GEF domain-containing protein</fullName>
    </submittedName>
</protein>
<name>A0AC35U9W9_9BILA</name>
<organism evidence="1 2">
    <name type="scientific">Rhabditophanes sp. KR3021</name>
    <dbReference type="NCBI Taxonomy" id="114890"/>
    <lineage>
        <taxon>Eukaryota</taxon>
        <taxon>Metazoa</taxon>
        <taxon>Ecdysozoa</taxon>
        <taxon>Nematoda</taxon>
        <taxon>Chromadorea</taxon>
        <taxon>Rhabditida</taxon>
        <taxon>Tylenchina</taxon>
        <taxon>Panagrolaimomorpha</taxon>
        <taxon>Strongyloidoidea</taxon>
        <taxon>Alloionematidae</taxon>
        <taxon>Rhabditophanes</taxon>
    </lineage>
</organism>
<evidence type="ECO:0000313" key="2">
    <source>
        <dbReference type="WBParaSite" id="RSKR_0000933300.1"/>
    </source>
</evidence>
<reference evidence="2" key="1">
    <citation type="submission" date="2016-11" db="UniProtKB">
        <authorList>
            <consortium name="WormBaseParasite"/>
        </authorList>
    </citation>
    <scope>IDENTIFICATION</scope>
    <source>
        <strain evidence="2">KR3021</strain>
    </source>
</reference>
<proteinExistence type="predicted"/>
<evidence type="ECO:0000313" key="1">
    <source>
        <dbReference type="Proteomes" id="UP000095286"/>
    </source>
</evidence>
<dbReference type="WBParaSite" id="RSKR_0000933300.1">
    <property type="protein sequence ID" value="RSKR_0000933300.1"/>
    <property type="gene ID" value="RSKR_0000933300"/>
</dbReference>